<evidence type="ECO:0000313" key="2">
    <source>
        <dbReference type="EMBL" id="MBE8713692.1"/>
    </source>
</evidence>
<comment type="caution">
    <text evidence="2">The sequence shown here is derived from an EMBL/GenBank/DDBJ whole genome shotgun (WGS) entry which is preliminary data.</text>
</comment>
<evidence type="ECO:0000256" key="1">
    <source>
        <dbReference type="SAM" id="MobiDB-lite"/>
    </source>
</evidence>
<feature type="region of interest" description="Disordered" evidence="1">
    <location>
        <begin position="29"/>
        <end position="84"/>
    </location>
</feature>
<gene>
    <name evidence="2" type="ORF">C4F49_08370</name>
</gene>
<sequence length="141" mass="16257">MENFLPFLIIAAGAIYKIYTEYKKEQDKAAKRNLKRPVAPTAPAPPVQQRQAPKPVVVPPVQKRENVTVKSQKPVQRPKVETRPVTQEIPQEVLRLRRAKELERNKQPQQLVVIDADDEKAFEFDLRNAVIQAAILERPYR</sequence>
<protein>
    <submittedName>
        <fullName evidence="2">Uncharacterized protein</fullName>
    </submittedName>
</protein>
<evidence type="ECO:0000313" key="3">
    <source>
        <dbReference type="Proteomes" id="UP000616201"/>
    </source>
</evidence>
<accession>A0A928UVX3</accession>
<name>A0A928UVX3_9SPHI</name>
<keyword evidence="3" id="KW-1185">Reference proteome</keyword>
<dbReference type="RefSeq" id="WP_196933854.1">
    <property type="nucleotide sequence ID" value="NZ_MU158697.1"/>
</dbReference>
<dbReference type="AlphaFoldDB" id="A0A928UVX3"/>
<dbReference type="EMBL" id="PRDK01000005">
    <property type="protein sequence ID" value="MBE8713692.1"/>
    <property type="molecule type" value="Genomic_DNA"/>
</dbReference>
<reference evidence="2" key="1">
    <citation type="submission" date="2018-02" db="EMBL/GenBank/DDBJ databases">
        <authorList>
            <person name="Vasarhelyi B.M."/>
            <person name="Deshmukh S."/>
            <person name="Balint B."/>
            <person name="Kukolya J."/>
        </authorList>
    </citation>
    <scope>NUCLEOTIDE SEQUENCE</scope>
    <source>
        <strain evidence="2">KB22</strain>
    </source>
</reference>
<organism evidence="2 3">
    <name type="scientific">Sphingobacterium hungaricum</name>
    <dbReference type="NCBI Taxonomy" id="2082723"/>
    <lineage>
        <taxon>Bacteria</taxon>
        <taxon>Pseudomonadati</taxon>
        <taxon>Bacteroidota</taxon>
        <taxon>Sphingobacteriia</taxon>
        <taxon>Sphingobacteriales</taxon>
        <taxon>Sphingobacteriaceae</taxon>
        <taxon>Sphingobacterium</taxon>
    </lineage>
</organism>
<dbReference type="Proteomes" id="UP000616201">
    <property type="component" value="Unassembled WGS sequence"/>
</dbReference>
<feature type="compositionally biased region" description="Low complexity" evidence="1">
    <location>
        <begin position="47"/>
        <end position="61"/>
    </location>
</feature>
<proteinExistence type="predicted"/>